<dbReference type="InterPro" id="IPR013976">
    <property type="entry name" value="HDOD"/>
</dbReference>
<proteinExistence type="predicted"/>
<dbReference type="Pfam" id="PF08668">
    <property type="entry name" value="HDOD"/>
    <property type="match status" value="1"/>
</dbReference>
<dbReference type="SMART" id="SM00065">
    <property type="entry name" value="GAF"/>
    <property type="match status" value="1"/>
</dbReference>
<dbReference type="PANTHER" id="PTHR33525">
    <property type="match status" value="1"/>
</dbReference>
<feature type="domain" description="HDOD" evidence="1">
    <location>
        <begin position="59"/>
        <end position="254"/>
    </location>
</feature>
<dbReference type="InterPro" id="IPR003018">
    <property type="entry name" value="GAF"/>
</dbReference>
<dbReference type="SUPFAM" id="SSF109604">
    <property type="entry name" value="HD-domain/PDEase-like"/>
    <property type="match status" value="1"/>
</dbReference>
<name>A0A2P4ETZ3_9GAMM</name>
<dbReference type="Gene3D" id="3.30.450.40">
    <property type="match status" value="1"/>
</dbReference>
<accession>A0A2P4ETZ3</accession>
<gene>
    <name evidence="2" type="ORF">C1949_12640</name>
</gene>
<organism evidence="2 3">
    <name type="scientific">Halopseudomonas oceani</name>
    <dbReference type="NCBI Taxonomy" id="1708783"/>
    <lineage>
        <taxon>Bacteria</taxon>
        <taxon>Pseudomonadati</taxon>
        <taxon>Pseudomonadota</taxon>
        <taxon>Gammaproteobacteria</taxon>
        <taxon>Pseudomonadales</taxon>
        <taxon>Pseudomonadaceae</taxon>
        <taxon>Halopseudomonas</taxon>
    </lineage>
</organism>
<dbReference type="Proteomes" id="UP000243451">
    <property type="component" value="Unassembled WGS sequence"/>
</dbReference>
<dbReference type="InterPro" id="IPR052340">
    <property type="entry name" value="RNase_Y/CdgJ"/>
</dbReference>
<reference evidence="2 3" key="1">
    <citation type="submission" date="2018-01" db="EMBL/GenBank/DDBJ databases">
        <title>Draft genome of the type strain Pseudomonas oceani DSM 100277 isolated from the deep water in Okinawa trough, northwestern Pacific Ocean.</title>
        <authorList>
            <person name="Gomila M."/>
            <person name="Mulet M."/>
            <person name="Garcia-Valdes E."/>
            <person name="Lalucat J."/>
        </authorList>
    </citation>
    <scope>NUCLEOTIDE SEQUENCE [LARGE SCALE GENOMIC DNA]</scope>
    <source>
        <strain evidence="2 3">DSM 100277</strain>
    </source>
</reference>
<dbReference type="PANTHER" id="PTHR33525:SF3">
    <property type="entry name" value="RIBONUCLEASE Y"/>
    <property type="match status" value="1"/>
</dbReference>
<keyword evidence="2" id="KW-0418">Kinase</keyword>
<keyword evidence="3" id="KW-1185">Reference proteome</keyword>
<dbReference type="PROSITE" id="PS51833">
    <property type="entry name" value="HDOD"/>
    <property type="match status" value="1"/>
</dbReference>
<dbReference type="SUPFAM" id="SSF55781">
    <property type="entry name" value="GAF domain-like"/>
    <property type="match status" value="1"/>
</dbReference>
<dbReference type="OrthoDB" id="9791419at2"/>
<evidence type="ECO:0000259" key="1">
    <source>
        <dbReference type="PROSITE" id="PS51833"/>
    </source>
</evidence>
<protein>
    <submittedName>
        <fullName evidence="2">Histidine kinase</fullName>
    </submittedName>
</protein>
<evidence type="ECO:0000313" key="2">
    <source>
        <dbReference type="EMBL" id="POB02761.1"/>
    </source>
</evidence>
<evidence type="ECO:0000313" key="3">
    <source>
        <dbReference type="Proteomes" id="UP000243451"/>
    </source>
</evidence>
<dbReference type="InterPro" id="IPR029016">
    <property type="entry name" value="GAF-like_dom_sf"/>
</dbReference>
<dbReference type="GO" id="GO:0016301">
    <property type="term" value="F:kinase activity"/>
    <property type="evidence" value="ECO:0007669"/>
    <property type="project" value="UniProtKB-KW"/>
</dbReference>
<dbReference type="EMBL" id="PPSK01000011">
    <property type="protein sequence ID" value="POB02761.1"/>
    <property type="molecule type" value="Genomic_DNA"/>
</dbReference>
<sequence>MEVAPGCTNRADEGGRDAARIDTILVSFGSVPSTDRNTDLKHETHGLRSWLERLNRAELPAMAVVVHDLLRLSQSETASVAQLTEVLMRDAALASKVLRVSNSVYCNPGREVIKTLSRAVVVVGFDQVRMIGLSVSLLDGLLKNSPREQLQALLARSFHGAVQARNMAQYLNQRQQEEVFIATLLSHIGELAFWSHAGSMTDRLVTALSEPGVDPDKLLRRELGVTFDQLTVGLLKSWNMGEIGQLIQASRSSDGPAARAVALGSELAERVATDGWTHESVQALIEPVAELIGTDAEHAWQQLVGSGQEAVRIAGTCSNADLQQWIPRADDLPLDLSALLQMEVVPQVPSADEPSTESKLEGEAEPLLQPNLEMLKLSIDHLKLMVRAPMDVDTILHTVMQGLHRGAGIERVALMVLAEKQTQFRVRAAIGKGTQRWRETFSLPSADSAPQVFTHALEQRDCLWLDSSNSGGLQQLVTPAVVELVGSGPFAVAPVVAGSRRVGVLYGDMRLSGRELSASQLATFKRFAELTGLCLQRLSQR</sequence>
<dbReference type="Pfam" id="PF01590">
    <property type="entry name" value="GAF"/>
    <property type="match status" value="1"/>
</dbReference>
<dbReference type="AlphaFoldDB" id="A0A2P4ETZ3"/>
<keyword evidence="2" id="KW-0808">Transferase</keyword>
<comment type="caution">
    <text evidence="2">The sequence shown here is derived from an EMBL/GenBank/DDBJ whole genome shotgun (WGS) entry which is preliminary data.</text>
</comment>
<dbReference type="Gene3D" id="1.10.3210.10">
    <property type="entry name" value="Hypothetical protein af1432"/>
    <property type="match status" value="1"/>
</dbReference>